<comment type="caution">
    <text evidence="5">The sequence shown here is derived from an EMBL/GenBank/DDBJ whole genome shotgun (WGS) entry which is preliminary data.</text>
</comment>
<evidence type="ECO:0000256" key="1">
    <source>
        <dbReference type="ARBA" id="ARBA00023239"/>
    </source>
</evidence>
<name>A0A0L7KLQ6_OPEBR</name>
<dbReference type="AlphaFoldDB" id="A0A0L7KLQ6"/>
<evidence type="ECO:0000256" key="2">
    <source>
        <dbReference type="SAM" id="MobiDB-lite"/>
    </source>
</evidence>
<dbReference type="PANTHER" id="PTHR11444">
    <property type="entry name" value="ASPARTATEAMMONIA/ARGININOSUCCINATE/ADENYLOSUCCINATE LYASE"/>
    <property type="match status" value="1"/>
</dbReference>
<dbReference type="PROSITE" id="PS00163">
    <property type="entry name" value="FUMARATE_LYASES"/>
    <property type="match status" value="1"/>
</dbReference>
<dbReference type="PANTHER" id="PTHR11444:SF1">
    <property type="entry name" value="FUMARATE HYDRATASE, MITOCHONDRIAL"/>
    <property type="match status" value="1"/>
</dbReference>
<dbReference type="GO" id="GO:0004333">
    <property type="term" value="F:fumarate hydratase activity"/>
    <property type="evidence" value="ECO:0007669"/>
    <property type="project" value="InterPro"/>
</dbReference>
<dbReference type="InterPro" id="IPR022761">
    <property type="entry name" value="Fumarate_lyase_N"/>
</dbReference>
<sequence>MPGKDTSPSAGVRLQASGPRCGLGELMLPENEPGSSIMPGKVNPTQCEALTMIAAQVMGNHVATTIGGSNGHFELNSAEIAKTAHKEGSTLKDAAIKLGHLTAEQFDEWVKPEDMLGPK</sequence>
<feature type="domain" description="Fumarate lyase N-terminal" evidence="3">
    <location>
        <begin position="12"/>
        <end position="59"/>
    </location>
</feature>
<organism evidence="5 6">
    <name type="scientific">Operophtera brumata</name>
    <name type="common">Winter moth</name>
    <name type="synonym">Phalaena brumata</name>
    <dbReference type="NCBI Taxonomy" id="104452"/>
    <lineage>
        <taxon>Eukaryota</taxon>
        <taxon>Metazoa</taxon>
        <taxon>Ecdysozoa</taxon>
        <taxon>Arthropoda</taxon>
        <taxon>Hexapoda</taxon>
        <taxon>Insecta</taxon>
        <taxon>Pterygota</taxon>
        <taxon>Neoptera</taxon>
        <taxon>Endopterygota</taxon>
        <taxon>Lepidoptera</taxon>
        <taxon>Glossata</taxon>
        <taxon>Ditrysia</taxon>
        <taxon>Geometroidea</taxon>
        <taxon>Geometridae</taxon>
        <taxon>Larentiinae</taxon>
        <taxon>Operophtera</taxon>
    </lineage>
</organism>
<feature type="region of interest" description="Disordered" evidence="2">
    <location>
        <begin position="1"/>
        <end position="42"/>
    </location>
</feature>
<evidence type="ECO:0000259" key="3">
    <source>
        <dbReference type="Pfam" id="PF00206"/>
    </source>
</evidence>
<proteinExistence type="predicted"/>
<feature type="domain" description="Fumarase C C-terminal" evidence="4">
    <location>
        <begin position="76"/>
        <end position="116"/>
    </location>
</feature>
<dbReference type="InterPro" id="IPR005677">
    <property type="entry name" value="Fum_hydII"/>
</dbReference>
<accession>A0A0L7KLQ6</accession>
<evidence type="ECO:0000313" key="5">
    <source>
        <dbReference type="EMBL" id="KOB64070.1"/>
    </source>
</evidence>
<dbReference type="GO" id="GO:0006108">
    <property type="term" value="P:malate metabolic process"/>
    <property type="evidence" value="ECO:0007669"/>
    <property type="project" value="TreeGrafter"/>
</dbReference>
<dbReference type="Gene3D" id="1.20.200.10">
    <property type="entry name" value="Fumarase/aspartase (Central domain)"/>
    <property type="match status" value="1"/>
</dbReference>
<evidence type="ECO:0000313" key="6">
    <source>
        <dbReference type="Proteomes" id="UP000037510"/>
    </source>
</evidence>
<dbReference type="InterPro" id="IPR020557">
    <property type="entry name" value="Fumarate_lyase_CS"/>
</dbReference>
<dbReference type="SUPFAM" id="SSF48557">
    <property type="entry name" value="L-aspartase-like"/>
    <property type="match status" value="1"/>
</dbReference>
<dbReference type="Pfam" id="PF00206">
    <property type="entry name" value="Lyase_1"/>
    <property type="match status" value="1"/>
</dbReference>
<dbReference type="GO" id="GO:0006106">
    <property type="term" value="P:fumarate metabolic process"/>
    <property type="evidence" value="ECO:0007669"/>
    <property type="project" value="InterPro"/>
</dbReference>
<dbReference type="GO" id="GO:0006099">
    <property type="term" value="P:tricarboxylic acid cycle"/>
    <property type="evidence" value="ECO:0007669"/>
    <property type="project" value="InterPro"/>
</dbReference>
<gene>
    <name evidence="5" type="ORF">OBRU01_24609</name>
</gene>
<dbReference type="InterPro" id="IPR018951">
    <property type="entry name" value="Fumarase_C_C"/>
</dbReference>
<keyword evidence="6" id="KW-1185">Reference proteome</keyword>
<reference evidence="5 6" key="1">
    <citation type="journal article" date="2015" name="Genome Biol. Evol.">
        <title>The genome of winter moth (Operophtera brumata) provides a genomic perspective on sexual dimorphism and phenology.</title>
        <authorList>
            <person name="Derks M.F."/>
            <person name="Smit S."/>
            <person name="Salis L."/>
            <person name="Schijlen E."/>
            <person name="Bossers A."/>
            <person name="Mateman C."/>
            <person name="Pijl A.S."/>
            <person name="de Ridder D."/>
            <person name="Groenen M.A."/>
            <person name="Visser M.E."/>
            <person name="Megens H.J."/>
        </authorList>
    </citation>
    <scope>NUCLEOTIDE SEQUENCE [LARGE SCALE GENOMIC DNA]</scope>
    <source>
        <strain evidence="5">WM2013NL</strain>
        <tissue evidence="5">Head and thorax</tissue>
    </source>
</reference>
<protein>
    <submittedName>
        <fullName evidence="5">Aspartate ammonia lyase</fullName>
    </submittedName>
</protein>
<dbReference type="InterPro" id="IPR008948">
    <property type="entry name" value="L-Aspartase-like"/>
</dbReference>
<dbReference type="STRING" id="104452.A0A0L7KLQ6"/>
<dbReference type="Proteomes" id="UP000037510">
    <property type="component" value="Unassembled WGS sequence"/>
</dbReference>
<keyword evidence="1 5" id="KW-0456">Lyase</keyword>
<evidence type="ECO:0000259" key="4">
    <source>
        <dbReference type="Pfam" id="PF10415"/>
    </source>
</evidence>
<dbReference type="Pfam" id="PF10415">
    <property type="entry name" value="FumaraseC_C"/>
    <property type="match status" value="1"/>
</dbReference>
<dbReference type="GO" id="GO:0005739">
    <property type="term" value="C:mitochondrion"/>
    <property type="evidence" value="ECO:0007669"/>
    <property type="project" value="TreeGrafter"/>
</dbReference>
<dbReference type="EMBL" id="JTDY01009131">
    <property type="protein sequence ID" value="KOB64070.1"/>
    <property type="molecule type" value="Genomic_DNA"/>
</dbReference>